<dbReference type="InterPro" id="IPR045063">
    <property type="entry name" value="Dynamin_N"/>
</dbReference>
<keyword evidence="3" id="KW-0378">Hydrolase</keyword>
<evidence type="ECO:0000313" key="9">
    <source>
        <dbReference type="Proteomes" id="UP000190449"/>
    </source>
</evidence>
<gene>
    <name evidence="8" type="ORF">SAMN02745108_02666</name>
</gene>
<name>A0A1T4RDL7_9BACT</name>
<dbReference type="RefSeq" id="WP_078777337.1">
    <property type="nucleotide sequence ID" value="NZ_FUWU01000070.1"/>
</dbReference>
<evidence type="ECO:0000256" key="4">
    <source>
        <dbReference type="ARBA" id="ARBA00023134"/>
    </source>
</evidence>
<evidence type="ECO:0000256" key="5">
    <source>
        <dbReference type="ARBA" id="ARBA00023136"/>
    </source>
</evidence>
<evidence type="ECO:0000256" key="2">
    <source>
        <dbReference type="ARBA" id="ARBA00022741"/>
    </source>
</evidence>
<feature type="coiled-coil region" evidence="6">
    <location>
        <begin position="712"/>
        <end position="746"/>
    </location>
</feature>
<feature type="domain" description="Dynamin N-terminal" evidence="7">
    <location>
        <begin position="61"/>
        <end position="315"/>
    </location>
</feature>
<dbReference type="InterPro" id="IPR027094">
    <property type="entry name" value="Mitofusin_fam"/>
</dbReference>
<dbReference type="Pfam" id="PF00350">
    <property type="entry name" value="Dynamin_N"/>
    <property type="match status" value="1"/>
</dbReference>
<dbReference type="Proteomes" id="UP000190449">
    <property type="component" value="Unassembled WGS sequence"/>
</dbReference>
<dbReference type="PANTHER" id="PTHR10465:SF0">
    <property type="entry name" value="SARCALUMENIN"/>
    <property type="match status" value="1"/>
</dbReference>
<dbReference type="AlphaFoldDB" id="A0A1T4RDL7"/>
<dbReference type="STRING" id="28122.SAMN02745108_02666"/>
<evidence type="ECO:0000313" key="8">
    <source>
        <dbReference type="EMBL" id="SKA14055.1"/>
    </source>
</evidence>
<dbReference type="GO" id="GO:0003924">
    <property type="term" value="F:GTPase activity"/>
    <property type="evidence" value="ECO:0007669"/>
    <property type="project" value="InterPro"/>
</dbReference>
<protein>
    <submittedName>
        <fullName evidence="8">Dynamin family protein</fullName>
    </submittedName>
</protein>
<proteinExistence type="predicted"/>
<dbReference type="Gene3D" id="3.40.50.300">
    <property type="entry name" value="P-loop containing nucleotide triphosphate hydrolases"/>
    <property type="match status" value="2"/>
</dbReference>
<dbReference type="EMBL" id="FUWU01000070">
    <property type="protein sequence ID" value="SKA14055.1"/>
    <property type="molecule type" value="Genomic_DNA"/>
</dbReference>
<keyword evidence="6" id="KW-0175">Coiled coil</keyword>
<comment type="subcellular location">
    <subcellularLocation>
        <location evidence="1">Membrane</location>
    </subcellularLocation>
</comment>
<dbReference type="SUPFAM" id="SSF52540">
    <property type="entry name" value="P-loop containing nucleoside triphosphate hydrolases"/>
    <property type="match status" value="1"/>
</dbReference>
<dbReference type="InterPro" id="IPR027417">
    <property type="entry name" value="P-loop_NTPase"/>
</dbReference>
<evidence type="ECO:0000259" key="7">
    <source>
        <dbReference type="Pfam" id="PF00350"/>
    </source>
</evidence>
<keyword evidence="4" id="KW-0342">GTP-binding</keyword>
<keyword evidence="5" id="KW-0472">Membrane</keyword>
<evidence type="ECO:0000256" key="3">
    <source>
        <dbReference type="ARBA" id="ARBA00022801"/>
    </source>
</evidence>
<reference evidence="8 9" key="1">
    <citation type="submission" date="2017-02" db="EMBL/GenBank/DDBJ databases">
        <authorList>
            <person name="Peterson S.W."/>
        </authorList>
    </citation>
    <scope>NUCLEOTIDE SEQUENCE [LARGE SCALE GENOMIC DNA]</scope>
    <source>
        <strain evidence="8 9">ATCC 43854</strain>
    </source>
</reference>
<feature type="coiled-coil region" evidence="6">
    <location>
        <begin position="442"/>
        <end position="487"/>
    </location>
</feature>
<dbReference type="PANTHER" id="PTHR10465">
    <property type="entry name" value="TRANSMEMBRANE GTPASE FZO1"/>
    <property type="match status" value="1"/>
</dbReference>
<sequence>MYQERLEKIIEKRNRLEELSAKHPDVLKDDFAANCGEDLKQEEKIRQNYAEKIDANRDLQIGIVGRVKAGKSSLLNALLFQGESILPKAATPMTAALTILSYSEKIELKIRFFDQADLAALKDKSNAYESKYAKLVKAIIEDSRHKAETKAAERGNRIGSFDENKAKERAEREAKRKLAEEIDLSGAYEQFQKIKESSVQESEVCGQTKILYPSSLGEIASMLADYVGSEGKYMPFTQSVEIAFPNENLKGVRIVDTPGFNDSVPSREQRAYQLLKASDVVLILSPAGSYLNASDKDVLQKITTKDGLREIFVLASQIDTQLYGGEYECYNGDVFRVREEIKKRLASQTASVLGSLNSDGIFDQLLSGDGDRILMTSGDCHSMYLTFSNKENWDENKKTVWKNLCENFPNYFSEKDSVSSAESLKKLGNMELVDEKIHAVKLKKEEILAESANQQCVSLENAVNDLAEDLKRAVKSQMERIRSANLESLQNEKNGIESFCLKVEPSITRTINEAVAEWRSASTKDLIAFVNSLQNDAKSESASYKENFTRDHSYTTGHLWWKQRHHYQTEHTRISITQVRSSIEDFVEKNNNSLKREVLDSLEKLKSNIASKIFIVWADKAADQSLEADAVANKIRAIIESLQLPEFKIPSGQLPSPLLNSGSVEDEEVTEILGEAKAFLSKMANSLTQMLTEEIHRYAMAIQKADIASELLGRYRNQLDTLIKDIENKEKSIESYENVLKELESI</sequence>
<organism evidence="8 9">
    <name type="scientific">Fibrobacter intestinalis</name>
    <dbReference type="NCBI Taxonomy" id="28122"/>
    <lineage>
        <taxon>Bacteria</taxon>
        <taxon>Pseudomonadati</taxon>
        <taxon>Fibrobacterota</taxon>
        <taxon>Fibrobacteria</taxon>
        <taxon>Fibrobacterales</taxon>
        <taxon>Fibrobacteraceae</taxon>
        <taxon>Fibrobacter</taxon>
    </lineage>
</organism>
<evidence type="ECO:0000256" key="1">
    <source>
        <dbReference type="ARBA" id="ARBA00004370"/>
    </source>
</evidence>
<keyword evidence="2" id="KW-0547">Nucleotide-binding</keyword>
<dbReference type="GO" id="GO:0005525">
    <property type="term" value="F:GTP binding"/>
    <property type="evidence" value="ECO:0007669"/>
    <property type="project" value="UniProtKB-KW"/>
</dbReference>
<dbReference type="GO" id="GO:0016020">
    <property type="term" value="C:membrane"/>
    <property type="evidence" value="ECO:0007669"/>
    <property type="project" value="UniProtKB-SubCell"/>
</dbReference>
<evidence type="ECO:0000256" key="6">
    <source>
        <dbReference type="SAM" id="Coils"/>
    </source>
</evidence>
<accession>A0A1T4RDL7</accession>